<feature type="compositionally biased region" description="Basic and acidic residues" evidence="1">
    <location>
        <begin position="56"/>
        <end position="67"/>
    </location>
</feature>
<dbReference type="Proteomes" id="UP001605036">
    <property type="component" value="Unassembled WGS sequence"/>
</dbReference>
<keyword evidence="3" id="KW-1185">Reference proteome</keyword>
<protein>
    <submittedName>
        <fullName evidence="2">Uncharacterized protein</fullName>
    </submittedName>
</protein>
<evidence type="ECO:0000313" key="3">
    <source>
        <dbReference type="Proteomes" id="UP001605036"/>
    </source>
</evidence>
<comment type="caution">
    <text evidence="2">The sequence shown here is derived from an EMBL/GenBank/DDBJ whole genome shotgun (WGS) entry which is preliminary data.</text>
</comment>
<proteinExistence type="predicted"/>
<sequence length="103" mass="11103">MGYEPATRLVGSPGGTYCSGRSHGTCVWDSIRSNAVAKEEEGLEAHPVTARTTGGRRSDPDDVHHDSGVYPLDRGRRGVRPLPLYAQTILQPGSYGFNPLLPL</sequence>
<name>A0ABD1XZV6_9MARC</name>
<dbReference type="AlphaFoldDB" id="A0ABD1XZV6"/>
<feature type="region of interest" description="Disordered" evidence="1">
    <location>
        <begin position="39"/>
        <end position="77"/>
    </location>
</feature>
<accession>A0ABD1XZV6</accession>
<organism evidence="2 3">
    <name type="scientific">Riccia fluitans</name>
    <dbReference type="NCBI Taxonomy" id="41844"/>
    <lineage>
        <taxon>Eukaryota</taxon>
        <taxon>Viridiplantae</taxon>
        <taxon>Streptophyta</taxon>
        <taxon>Embryophyta</taxon>
        <taxon>Marchantiophyta</taxon>
        <taxon>Marchantiopsida</taxon>
        <taxon>Marchantiidae</taxon>
        <taxon>Marchantiales</taxon>
        <taxon>Ricciaceae</taxon>
        <taxon>Riccia</taxon>
    </lineage>
</organism>
<evidence type="ECO:0000313" key="2">
    <source>
        <dbReference type="EMBL" id="KAL2620036.1"/>
    </source>
</evidence>
<gene>
    <name evidence="2" type="ORF">R1flu_000241</name>
</gene>
<reference evidence="2 3" key="1">
    <citation type="submission" date="2024-09" db="EMBL/GenBank/DDBJ databases">
        <title>Chromosome-scale assembly of Riccia fluitans.</title>
        <authorList>
            <person name="Paukszto L."/>
            <person name="Sawicki J."/>
            <person name="Karawczyk K."/>
            <person name="Piernik-Szablinska J."/>
            <person name="Szczecinska M."/>
            <person name="Mazdziarz M."/>
        </authorList>
    </citation>
    <scope>NUCLEOTIDE SEQUENCE [LARGE SCALE GENOMIC DNA]</scope>
    <source>
        <strain evidence="2">Rf_01</strain>
        <tissue evidence="2">Aerial parts of the thallus</tissue>
    </source>
</reference>
<evidence type="ECO:0000256" key="1">
    <source>
        <dbReference type="SAM" id="MobiDB-lite"/>
    </source>
</evidence>
<dbReference type="EMBL" id="JBHFFA010000006">
    <property type="protein sequence ID" value="KAL2620036.1"/>
    <property type="molecule type" value="Genomic_DNA"/>
</dbReference>